<gene>
    <name evidence="2" type="ORF">R3P38DRAFT_3058593</name>
</gene>
<proteinExistence type="predicted"/>
<dbReference type="Proteomes" id="UP001362999">
    <property type="component" value="Unassembled WGS sequence"/>
</dbReference>
<dbReference type="AlphaFoldDB" id="A0AAW0A2U9"/>
<evidence type="ECO:0000313" key="3">
    <source>
        <dbReference type="Proteomes" id="UP001362999"/>
    </source>
</evidence>
<feature type="region of interest" description="Disordered" evidence="1">
    <location>
        <begin position="306"/>
        <end position="325"/>
    </location>
</feature>
<reference evidence="2 3" key="1">
    <citation type="journal article" date="2024" name="J Genomics">
        <title>Draft genome sequencing and assembly of Favolaschia claudopus CIRM-BRFM 2984 isolated from oak limbs.</title>
        <authorList>
            <person name="Navarro D."/>
            <person name="Drula E."/>
            <person name="Chaduli D."/>
            <person name="Cazenave R."/>
            <person name="Ahrendt S."/>
            <person name="Wang J."/>
            <person name="Lipzen A."/>
            <person name="Daum C."/>
            <person name="Barry K."/>
            <person name="Grigoriev I.V."/>
            <person name="Favel A."/>
            <person name="Rosso M.N."/>
            <person name="Martin F."/>
        </authorList>
    </citation>
    <scope>NUCLEOTIDE SEQUENCE [LARGE SCALE GENOMIC DNA]</scope>
    <source>
        <strain evidence="2 3">CIRM-BRFM 2984</strain>
    </source>
</reference>
<comment type="caution">
    <text evidence="2">The sequence shown here is derived from an EMBL/GenBank/DDBJ whole genome shotgun (WGS) entry which is preliminary data.</text>
</comment>
<sequence>MSFMASSPPSSPSSSFGASQVDEGLITAARKDILASWYLGVSKVLDEAVWREVRPGEKKLFTPESVEAADKEAERVALIESSQSRRDLGKHPVSQPPINEGLLVPVYLTFVAKISADDFWLMPDANWRATNKVVKHFSKVKLNCKLVRPPAALSSFANEWVDVWYNLAEFIATAAVEQSAHARKGVLSDTPEDWIKLRHVLFEKLEGEASPEELTALENWPVTSNEAAATLQEMKNHFRVVRIPVYDKPGGKLIPPSRYVSDLKGAVVEVNVVLTYWNIQKPSPSQAFAADIHRMAVLVPPPKRSNKRVISEVDPGSPKKPRRAY</sequence>
<keyword evidence="3" id="KW-1185">Reference proteome</keyword>
<evidence type="ECO:0000256" key="1">
    <source>
        <dbReference type="SAM" id="MobiDB-lite"/>
    </source>
</evidence>
<dbReference type="EMBL" id="JAWWNJ010000089">
    <property type="protein sequence ID" value="KAK7000488.1"/>
    <property type="molecule type" value="Genomic_DNA"/>
</dbReference>
<accession>A0AAW0A2U9</accession>
<evidence type="ECO:0000313" key="2">
    <source>
        <dbReference type="EMBL" id="KAK7000488.1"/>
    </source>
</evidence>
<protein>
    <submittedName>
        <fullName evidence="2">Uncharacterized protein</fullName>
    </submittedName>
</protein>
<name>A0AAW0A2U9_9AGAR</name>
<organism evidence="2 3">
    <name type="scientific">Favolaschia claudopus</name>
    <dbReference type="NCBI Taxonomy" id="2862362"/>
    <lineage>
        <taxon>Eukaryota</taxon>
        <taxon>Fungi</taxon>
        <taxon>Dikarya</taxon>
        <taxon>Basidiomycota</taxon>
        <taxon>Agaricomycotina</taxon>
        <taxon>Agaricomycetes</taxon>
        <taxon>Agaricomycetidae</taxon>
        <taxon>Agaricales</taxon>
        <taxon>Marasmiineae</taxon>
        <taxon>Mycenaceae</taxon>
        <taxon>Favolaschia</taxon>
    </lineage>
</organism>